<gene>
    <name evidence="1" type="ORF">LCGC14_0967450</name>
</gene>
<evidence type="ECO:0000313" key="1">
    <source>
        <dbReference type="EMBL" id="KKN17266.1"/>
    </source>
</evidence>
<organism evidence="1">
    <name type="scientific">marine sediment metagenome</name>
    <dbReference type="NCBI Taxonomy" id="412755"/>
    <lineage>
        <taxon>unclassified sequences</taxon>
        <taxon>metagenomes</taxon>
        <taxon>ecological metagenomes</taxon>
    </lineage>
</organism>
<feature type="non-terminal residue" evidence="1">
    <location>
        <position position="1"/>
    </location>
</feature>
<accession>A0A0F9QVY7</accession>
<comment type="caution">
    <text evidence="1">The sequence shown here is derived from an EMBL/GenBank/DDBJ whole genome shotgun (WGS) entry which is preliminary data.</text>
</comment>
<reference evidence="1" key="1">
    <citation type="journal article" date="2015" name="Nature">
        <title>Complex archaea that bridge the gap between prokaryotes and eukaryotes.</title>
        <authorList>
            <person name="Spang A."/>
            <person name="Saw J.H."/>
            <person name="Jorgensen S.L."/>
            <person name="Zaremba-Niedzwiedzka K."/>
            <person name="Martijn J."/>
            <person name="Lind A.E."/>
            <person name="van Eijk R."/>
            <person name="Schleper C."/>
            <person name="Guy L."/>
            <person name="Ettema T.J."/>
        </authorList>
    </citation>
    <scope>NUCLEOTIDE SEQUENCE</scope>
</reference>
<protein>
    <submittedName>
        <fullName evidence="1">Uncharacterized protein</fullName>
    </submittedName>
</protein>
<name>A0A0F9QVY7_9ZZZZ</name>
<proteinExistence type="predicted"/>
<dbReference type="AlphaFoldDB" id="A0A0F9QVY7"/>
<dbReference type="EMBL" id="LAZR01003539">
    <property type="protein sequence ID" value="KKN17266.1"/>
    <property type="molecule type" value="Genomic_DNA"/>
</dbReference>
<sequence length="140" mass="14613">TVSCVVSLAGVQATSVCINNIFSPAEAADIAINMTKGSMGSGFNSIMYSVTAGAVLTNPIVHDQISPTPALPVGTLEVDPQFVNPADGDFRLRASSPALNGGLRSVFDGYTTAGVNQPYSSPNAGYRSRINFKGHNYSDR</sequence>